<dbReference type="SUPFAM" id="SSF51556">
    <property type="entry name" value="Metallo-dependent hydrolases"/>
    <property type="match status" value="1"/>
</dbReference>
<evidence type="ECO:0000313" key="6">
    <source>
        <dbReference type="Proteomes" id="UP001249020"/>
    </source>
</evidence>
<dbReference type="EMBL" id="JAVRIE010000002">
    <property type="protein sequence ID" value="MDT0582378.1"/>
    <property type="molecule type" value="Genomic_DNA"/>
</dbReference>
<keyword evidence="3 5" id="KW-0378">Hydrolase</keyword>
<dbReference type="GO" id="GO:0046872">
    <property type="term" value="F:metal ion binding"/>
    <property type="evidence" value="ECO:0007669"/>
    <property type="project" value="UniProtKB-KW"/>
</dbReference>
<evidence type="ECO:0000256" key="2">
    <source>
        <dbReference type="ARBA" id="ARBA00022723"/>
    </source>
</evidence>
<dbReference type="RefSeq" id="WP_311361142.1">
    <property type="nucleotide sequence ID" value="NZ_JAVRIE010000002.1"/>
</dbReference>
<dbReference type="InterPro" id="IPR018228">
    <property type="entry name" value="DNase_TatD-rel_CS"/>
</dbReference>
<keyword evidence="2 4" id="KW-0479">Metal-binding</keyword>
<name>A0AAW8QYY9_9ALTE</name>
<dbReference type="InterPro" id="IPR032466">
    <property type="entry name" value="Metal_Hydrolase"/>
</dbReference>
<sequence>MEWFDIGVNLLDKRFEPIEVLQRAADKAVNKVCVISSDLKESSKAQSFVENTVSPCSVYYTAGVHPHQADHASEQDLLKLKQFCADKSMVAIGECGLDFNRNFSTPENQLAVFEAQLKIAAENHQTVYLHERDAFEPQIALLKRYLPDIPSAIVHCFTGTRAQLDAYLELGCYIGITGWVCDDKRGADLQDAVKAIPLQRLLLETDAPYLFPKNVRPRMKNNEPCCLPHVGEKVAELTQKSLETIARQSYQNALSAFRIKC</sequence>
<dbReference type="PIRSF" id="PIRSF005902">
    <property type="entry name" value="DNase_TatD"/>
    <property type="match status" value="1"/>
</dbReference>
<accession>A0AAW8QYY9</accession>
<dbReference type="PANTHER" id="PTHR46124:SF2">
    <property type="entry name" value="D-AMINOACYL-TRNA DEACYLASE"/>
    <property type="match status" value="1"/>
</dbReference>
<dbReference type="Gene3D" id="3.20.20.140">
    <property type="entry name" value="Metal-dependent hydrolases"/>
    <property type="match status" value="1"/>
</dbReference>
<dbReference type="GO" id="GO:0016788">
    <property type="term" value="F:hydrolase activity, acting on ester bonds"/>
    <property type="evidence" value="ECO:0007669"/>
    <property type="project" value="InterPro"/>
</dbReference>
<comment type="caution">
    <text evidence="5">The sequence shown here is derived from an EMBL/GenBank/DDBJ whole genome shotgun (WGS) entry which is preliminary data.</text>
</comment>
<evidence type="ECO:0000313" key="5">
    <source>
        <dbReference type="EMBL" id="MDT0582378.1"/>
    </source>
</evidence>
<dbReference type="Proteomes" id="UP001249020">
    <property type="component" value="Unassembled WGS sequence"/>
</dbReference>
<evidence type="ECO:0000256" key="1">
    <source>
        <dbReference type="ARBA" id="ARBA00009275"/>
    </source>
</evidence>
<dbReference type="InterPro" id="IPR001130">
    <property type="entry name" value="TatD-like"/>
</dbReference>
<feature type="binding site" evidence="4">
    <location>
        <position position="155"/>
    </location>
    <ligand>
        <name>a divalent metal cation</name>
        <dbReference type="ChEBI" id="CHEBI:60240"/>
        <label>2</label>
    </ligand>
</feature>
<feature type="binding site" evidence="4">
    <location>
        <position position="130"/>
    </location>
    <ligand>
        <name>a divalent metal cation</name>
        <dbReference type="ChEBI" id="CHEBI:60240"/>
        <label>2</label>
    </ligand>
</feature>
<reference evidence="5 6" key="1">
    <citation type="submission" date="2023-09" db="EMBL/GenBank/DDBJ databases">
        <authorList>
            <person name="Rey-Velasco X."/>
        </authorList>
    </citation>
    <scope>NUCLEOTIDE SEQUENCE [LARGE SCALE GENOMIC DNA]</scope>
    <source>
        <strain evidence="5 6">W409</strain>
    </source>
</reference>
<keyword evidence="6" id="KW-1185">Reference proteome</keyword>
<protein>
    <submittedName>
        <fullName evidence="5">TatD family hydrolase</fullName>
    </submittedName>
</protein>
<dbReference type="Pfam" id="PF01026">
    <property type="entry name" value="TatD_DNase"/>
    <property type="match status" value="1"/>
</dbReference>
<evidence type="ECO:0000256" key="3">
    <source>
        <dbReference type="ARBA" id="ARBA00022801"/>
    </source>
</evidence>
<organism evidence="5 6">
    <name type="scientific">Brumicola blandensis</name>
    <dbReference type="NCBI Taxonomy" id="3075611"/>
    <lineage>
        <taxon>Bacteria</taxon>
        <taxon>Pseudomonadati</taxon>
        <taxon>Pseudomonadota</taxon>
        <taxon>Gammaproteobacteria</taxon>
        <taxon>Alteromonadales</taxon>
        <taxon>Alteromonadaceae</taxon>
        <taxon>Brumicola</taxon>
    </lineage>
</organism>
<dbReference type="PANTHER" id="PTHR46124">
    <property type="entry name" value="D-AMINOACYL-TRNA DEACYLASE"/>
    <property type="match status" value="1"/>
</dbReference>
<dbReference type="FunFam" id="3.20.20.140:FF:000005">
    <property type="entry name" value="TatD family hydrolase"/>
    <property type="match status" value="1"/>
</dbReference>
<comment type="similarity">
    <text evidence="1">Belongs to the metallo-dependent hydrolases superfamily. TatD-type hydrolase family.</text>
</comment>
<dbReference type="AlphaFoldDB" id="A0AAW8QYY9"/>
<dbReference type="PROSITE" id="PS01091">
    <property type="entry name" value="TATD_3"/>
    <property type="match status" value="1"/>
</dbReference>
<dbReference type="CDD" id="cd01310">
    <property type="entry name" value="TatD_DNAse"/>
    <property type="match status" value="1"/>
</dbReference>
<evidence type="ECO:0000256" key="4">
    <source>
        <dbReference type="PIRSR" id="PIRSR005902-1"/>
    </source>
</evidence>
<gene>
    <name evidence="5" type="ORF">RM544_07490</name>
</gene>
<feature type="binding site" evidence="4">
    <location>
        <position position="206"/>
    </location>
    <ligand>
        <name>a divalent metal cation</name>
        <dbReference type="ChEBI" id="CHEBI:60240"/>
        <label>1</label>
    </ligand>
</feature>
<feature type="binding site" evidence="4">
    <location>
        <position position="94"/>
    </location>
    <ligand>
        <name>a divalent metal cation</name>
        <dbReference type="ChEBI" id="CHEBI:60240"/>
        <label>1</label>
    </ligand>
</feature>
<proteinExistence type="inferred from homology"/>